<dbReference type="OrthoDB" id="1535081at2759"/>
<dbReference type="Gene3D" id="3.40.50.150">
    <property type="entry name" value="Vaccinia Virus protein VP39"/>
    <property type="match status" value="1"/>
</dbReference>
<proteinExistence type="predicted"/>
<keyword evidence="1" id="KW-0489">Methyltransferase</keyword>
<dbReference type="SUPFAM" id="SSF46785">
    <property type="entry name" value="Winged helix' DNA-binding domain"/>
    <property type="match status" value="1"/>
</dbReference>
<dbReference type="GO" id="GO:0032259">
    <property type="term" value="P:methylation"/>
    <property type="evidence" value="ECO:0007669"/>
    <property type="project" value="UniProtKB-KW"/>
</dbReference>
<dbReference type="InParanoid" id="A0A0C3GQW1"/>
<evidence type="ECO:0000256" key="2">
    <source>
        <dbReference type="ARBA" id="ARBA00022679"/>
    </source>
</evidence>
<dbReference type="AlphaFoldDB" id="A0A0C3GQW1"/>
<feature type="domain" description="O-methyltransferase C-terminal" evidence="4">
    <location>
        <begin position="143"/>
        <end position="348"/>
    </location>
</feature>
<sequence>MAAQQSEARARIQKVYQDVGAPCMSAAEYALTKVFIDYKAWDVIPDEGDITVSELAEKIGGTQEVVIRITNFFIARKVLESPAAGRIAHTEKSRSYKSGQPTAWMWIHMFNNVFRSFAQLPAFFAKHGLASPDNVNFTPLGLAHGFEDKAAYEIIVGDEAVHKGFNEALREAGEMYSLKGIYDFGWMKEALAAGSQLAIVDIGGSHGLALRDAVRSNPFLPAERCALFDLPQVIENTRKNLDKNPDELQKVQLVGGSMFEPYPVSIQGASVYQFRRVLNDFPDQDVVRAFQTVRKAVASDSRVLVIEDMLNPKRIALNVGLDIALMMAAGKRRNAEMYSELAERAGFRLNAEFQNLNSEFDDFGVLEFVVA</sequence>
<dbReference type="Proteomes" id="UP000054321">
    <property type="component" value="Unassembled WGS sequence"/>
</dbReference>
<keyword evidence="2" id="KW-0808">Transferase</keyword>
<dbReference type="PANTHER" id="PTHR43712:SF16">
    <property type="entry name" value="O-METHYLTRANSFERASE ELCB"/>
    <property type="match status" value="1"/>
</dbReference>
<dbReference type="InterPro" id="IPR001077">
    <property type="entry name" value="COMT_C"/>
</dbReference>
<gene>
    <name evidence="5" type="ORF">OIDMADRAFT_173667</name>
</gene>
<dbReference type="PANTHER" id="PTHR43712">
    <property type="entry name" value="PUTATIVE (AFU_ORTHOLOGUE AFUA_4G14580)-RELATED"/>
    <property type="match status" value="1"/>
</dbReference>
<evidence type="ECO:0000313" key="5">
    <source>
        <dbReference type="EMBL" id="KIM92886.1"/>
    </source>
</evidence>
<dbReference type="InterPro" id="IPR036390">
    <property type="entry name" value="WH_DNA-bd_sf"/>
</dbReference>
<organism evidence="5 6">
    <name type="scientific">Oidiodendron maius (strain Zn)</name>
    <dbReference type="NCBI Taxonomy" id="913774"/>
    <lineage>
        <taxon>Eukaryota</taxon>
        <taxon>Fungi</taxon>
        <taxon>Dikarya</taxon>
        <taxon>Ascomycota</taxon>
        <taxon>Pezizomycotina</taxon>
        <taxon>Leotiomycetes</taxon>
        <taxon>Leotiomycetes incertae sedis</taxon>
        <taxon>Myxotrichaceae</taxon>
        <taxon>Oidiodendron</taxon>
    </lineage>
</organism>
<dbReference type="GO" id="GO:0008171">
    <property type="term" value="F:O-methyltransferase activity"/>
    <property type="evidence" value="ECO:0007669"/>
    <property type="project" value="InterPro"/>
</dbReference>
<evidence type="ECO:0000313" key="6">
    <source>
        <dbReference type="Proteomes" id="UP000054321"/>
    </source>
</evidence>
<dbReference type="SUPFAM" id="SSF53335">
    <property type="entry name" value="S-adenosyl-L-methionine-dependent methyltransferases"/>
    <property type="match status" value="1"/>
</dbReference>
<evidence type="ECO:0000259" key="4">
    <source>
        <dbReference type="Pfam" id="PF00891"/>
    </source>
</evidence>
<protein>
    <recommendedName>
        <fullName evidence="4">O-methyltransferase C-terminal domain-containing protein</fullName>
    </recommendedName>
</protein>
<accession>A0A0C3GQW1</accession>
<reference evidence="6" key="2">
    <citation type="submission" date="2015-01" db="EMBL/GenBank/DDBJ databases">
        <title>Evolutionary Origins and Diversification of the Mycorrhizal Mutualists.</title>
        <authorList>
            <consortium name="DOE Joint Genome Institute"/>
            <consortium name="Mycorrhizal Genomics Consortium"/>
            <person name="Kohler A."/>
            <person name="Kuo A."/>
            <person name="Nagy L.G."/>
            <person name="Floudas D."/>
            <person name="Copeland A."/>
            <person name="Barry K.W."/>
            <person name="Cichocki N."/>
            <person name="Veneault-Fourrey C."/>
            <person name="LaButti K."/>
            <person name="Lindquist E.A."/>
            <person name="Lipzen A."/>
            <person name="Lundell T."/>
            <person name="Morin E."/>
            <person name="Murat C."/>
            <person name="Riley R."/>
            <person name="Ohm R."/>
            <person name="Sun H."/>
            <person name="Tunlid A."/>
            <person name="Henrissat B."/>
            <person name="Grigoriev I.V."/>
            <person name="Hibbett D.S."/>
            <person name="Martin F."/>
        </authorList>
    </citation>
    <scope>NUCLEOTIDE SEQUENCE [LARGE SCALE GENOMIC DNA]</scope>
    <source>
        <strain evidence="6">Zn</strain>
    </source>
</reference>
<evidence type="ECO:0000256" key="3">
    <source>
        <dbReference type="ARBA" id="ARBA00022691"/>
    </source>
</evidence>
<dbReference type="InterPro" id="IPR016461">
    <property type="entry name" value="COMT-like"/>
</dbReference>
<dbReference type="InterPro" id="IPR029063">
    <property type="entry name" value="SAM-dependent_MTases_sf"/>
</dbReference>
<dbReference type="Pfam" id="PF00891">
    <property type="entry name" value="Methyltransf_2"/>
    <property type="match status" value="1"/>
</dbReference>
<keyword evidence="6" id="KW-1185">Reference proteome</keyword>
<reference evidence="5 6" key="1">
    <citation type="submission" date="2014-04" db="EMBL/GenBank/DDBJ databases">
        <authorList>
            <consortium name="DOE Joint Genome Institute"/>
            <person name="Kuo A."/>
            <person name="Martino E."/>
            <person name="Perotto S."/>
            <person name="Kohler A."/>
            <person name="Nagy L.G."/>
            <person name="Floudas D."/>
            <person name="Copeland A."/>
            <person name="Barry K.W."/>
            <person name="Cichocki N."/>
            <person name="Veneault-Fourrey C."/>
            <person name="LaButti K."/>
            <person name="Lindquist E.A."/>
            <person name="Lipzen A."/>
            <person name="Lundell T."/>
            <person name="Morin E."/>
            <person name="Murat C."/>
            <person name="Sun H."/>
            <person name="Tunlid A."/>
            <person name="Henrissat B."/>
            <person name="Grigoriev I.V."/>
            <person name="Hibbett D.S."/>
            <person name="Martin F."/>
            <person name="Nordberg H.P."/>
            <person name="Cantor M.N."/>
            <person name="Hua S.X."/>
        </authorList>
    </citation>
    <scope>NUCLEOTIDE SEQUENCE [LARGE SCALE GENOMIC DNA]</scope>
    <source>
        <strain evidence="5 6">Zn</strain>
    </source>
</reference>
<evidence type="ECO:0000256" key="1">
    <source>
        <dbReference type="ARBA" id="ARBA00022603"/>
    </source>
</evidence>
<dbReference type="PROSITE" id="PS51683">
    <property type="entry name" value="SAM_OMT_II"/>
    <property type="match status" value="1"/>
</dbReference>
<dbReference type="EMBL" id="KN832903">
    <property type="protein sequence ID" value="KIM92886.1"/>
    <property type="molecule type" value="Genomic_DNA"/>
</dbReference>
<keyword evidence="3" id="KW-0949">S-adenosyl-L-methionine</keyword>
<name>A0A0C3GQW1_OIDMZ</name>
<dbReference type="HOGENOM" id="CLU_005533_5_2_1"/>